<dbReference type="AlphaFoldDB" id="A0ABD1G908"/>
<gene>
    <name evidence="1" type="ORF">AAHA92_24947</name>
</gene>
<sequence length="239" mass="27923">MNLRGVFERWFEFALSKKAEIIHMSILFKHGEGFGLPNTNGLECLKEFVQLSNIPKLTKLDLRDFTDRLTQVEFLDGMPSCIRDQLQLLRLTSRPVSMYKRNFELLNDLSIQLVNIKHLQLELNLYDTKYYISRYTHRLVEVCGSLEKLVIKFLSEPLWRLLGEEGKTETYNHPERELSQKYLEISGYSGSDLEREFTLDLINNTTTHLKVIVVACDEESLARARLDFEDIKLVSFLVI</sequence>
<dbReference type="Proteomes" id="UP001567538">
    <property type="component" value="Unassembled WGS sequence"/>
</dbReference>
<proteinExistence type="predicted"/>
<keyword evidence="2" id="KW-1185">Reference proteome</keyword>
<organism evidence="1 2">
    <name type="scientific">Salvia divinorum</name>
    <name type="common">Maria pastora</name>
    <name type="synonym">Diviner's sage</name>
    <dbReference type="NCBI Taxonomy" id="28513"/>
    <lineage>
        <taxon>Eukaryota</taxon>
        <taxon>Viridiplantae</taxon>
        <taxon>Streptophyta</taxon>
        <taxon>Embryophyta</taxon>
        <taxon>Tracheophyta</taxon>
        <taxon>Spermatophyta</taxon>
        <taxon>Magnoliopsida</taxon>
        <taxon>eudicotyledons</taxon>
        <taxon>Gunneridae</taxon>
        <taxon>Pentapetalae</taxon>
        <taxon>asterids</taxon>
        <taxon>lamiids</taxon>
        <taxon>Lamiales</taxon>
        <taxon>Lamiaceae</taxon>
        <taxon>Nepetoideae</taxon>
        <taxon>Mentheae</taxon>
        <taxon>Salviinae</taxon>
        <taxon>Salvia</taxon>
        <taxon>Salvia subgen. Calosphace</taxon>
    </lineage>
</organism>
<dbReference type="EMBL" id="JBEAFC010000009">
    <property type="protein sequence ID" value="KAL1540619.1"/>
    <property type="molecule type" value="Genomic_DNA"/>
</dbReference>
<comment type="caution">
    <text evidence="1">The sequence shown here is derived from an EMBL/GenBank/DDBJ whole genome shotgun (WGS) entry which is preliminary data.</text>
</comment>
<protein>
    <submittedName>
        <fullName evidence="1">Uncharacterized protein</fullName>
    </submittedName>
</protein>
<evidence type="ECO:0000313" key="2">
    <source>
        <dbReference type="Proteomes" id="UP001567538"/>
    </source>
</evidence>
<reference evidence="1 2" key="1">
    <citation type="submission" date="2024-06" db="EMBL/GenBank/DDBJ databases">
        <title>A chromosome level genome sequence of Diviner's sage (Salvia divinorum).</title>
        <authorList>
            <person name="Ford S.A."/>
            <person name="Ro D.-K."/>
            <person name="Ness R.W."/>
            <person name="Phillips M.A."/>
        </authorList>
    </citation>
    <scope>NUCLEOTIDE SEQUENCE [LARGE SCALE GENOMIC DNA]</scope>
    <source>
        <strain evidence="1">SAF-2024a</strain>
        <tissue evidence="1">Leaf</tissue>
    </source>
</reference>
<name>A0ABD1G908_SALDI</name>
<accession>A0ABD1G908</accession>
<evidence type="ECO:0000313" key="1">
    <source>
        <dbReference type="EMBL" id="KAL1540619.1"/>
    </source>
</evidence>